<comment type="caution">
    <text evidence="4">The sequence shown here is derived from an EMBL/GenBank/DDBJ whole genome shotgun (WGS) entry which is preliminary data.</text>
</comment>
<accession>A0A1E5T849</accession>
<name>A0A1E5T849_9FLAO</name>
<dbReference type="EMBL" id="MDJD01000047">
    <property type="protein sequence ID" value="OEK07553.1"/>
    <property type="molecule type" value="Genomic_DNA"/>
</dbReference>
<keyword evidence="2" id="KW-0472">Membrane</keyword>
<keyword evidence="5" id="KW-1185">Reference proteome</keyword>
<evidence type="ECO:0008006" key="6">
    <source>
        <dbReference type="Google" id="ProtNLM"/>
    </source>
</evidence>
<organism evidence="4 5">
    <name type="scientific">Flavivirga aquatica</name>
    <dbReference type="NCBI Taxonomy" id="1849968"/>
    <lineage>
        <taxon>Bacteria</taxon>
        <taxon>Pseudomonadati</taxon>
        <taxon>Bacteroidota</taxon>
        <taxon>Flavobacteriia</taxon>
        <taxon>Flavobacteriales</taxon>
        <taxon>Flavobacteriaceae</taxon>
        <taxon>Flavivirga</taxon>
    </lineage>
</organism>
<dbReference type="GO" id="GO:0009279">
    <property type="term" value="C:cell outer membrane"/>
    <property type="evidence" value="ECO:0007669"/>
    <property type="project" value="UniProtKB-SubCell"/>
</dbReference>
<protein>
    <recommendedName>
        <fullName evidence="6">Outer membrane protein beta-barrel domain-containing protein</fullName>
    </recommendedName>
</protein>
<dbReference type="InterPro" id="IPR036942">
    <property type="entry name" value="Beta-barrel_TonB_sf"/>
</dbReference>
<evidence type="ECO:0000256" key="1">
    <source>
        <dbReference type="ARBA" id="ARBA00004442"/>
    </source>
</evidence>
<evidence type="ECO:0000313" key="4">
    <source>
        <dbReference type="EMBL" id="OEK07553.1"/>
    </source>
</evidence>
<dbReference type="Proteomes" id="UP000095713">
    <property type="component" value="Unassembled WGS sequence"/>
</dbReference>
<evidence type="ECO:0000256" key="3">
    <source>
        <dbReference type="ARBA" id="ARBA00023237"/>
    </source>
</evidence>
<reference evidence="4 5" key="1">
    <citation type="submission" date="2016-05" db="EMBL/GenBank/DDBJ databases">
        <title>Draft Genome Sequence of Algibacter sp. Strain SK-16 Isolated from the Surface Water of Aburatsubo Inlet.</title>
        <authorList>
            <person name="Wong S.-K."/>
            <person name="Yoshizawa S."/>
            <person name="Nakajima Y."/>
            <person name="Ogura Y."/>
            <person name="Tetsuya H."/>
            <person name="Hamasaki K."/>
        </authorList>
    </citation>
    <scope>NUCLEOTIDE SEQUENCE [LARGE SCALE GENOMIC DNA]</scope>
    <source>
        <strain evidence="4 5">SK-16</strain>
    </source>
</reference>
<keyword evidence="3" id="KW-0998">Cell outer membrane</keyword>
<evidence type="ECO:0000313" key="5">
    <source>
        <dbReference type="Proteomes" id="UP000095713"/>
    </source>
</evidence>
<dbReference type="SUPFAM" id="SSF56935">
    <property type="entry name" value="Porins"/>
    <property type="match status" value="1"/>
</dbReference>
<proteinExistence type="predicted"/>
<comment type="subcellular location">
    <subcellularLocation>
        <location evidence="1">Cell outer membrane</location>
    </subcellularLocation>
</comment>
<dbReference type="RefSeq" id="WP_069830681.1">
    <property type="nucleotide sequence ID" value="NZ_MDJD01000047.1"/>
</dbReference>
<dbReference type="STRING" id="1849968.A8C32_17300"/>
<dbReference type="Gene3D" id="2.40.170.20">
    <property type="entry name" value="TonB-dependent receptor, beta-barrel domain"/>
    <property type="match status" value="1"/>
</dbReference>
<gene>
    <name evidence="4" type="ORF">A8C32_17300</name>
</gene>
<dbReference type="AlphaFoldDB" id="A0A1E5T849"/>
<sequence>MGLFKLYGAFDTTNFELIQGDINDVEGVRFKLDNNNVYLNGSYRGILNDTWSMHGGFSYTHAKNNMDIIDRTIKDTENSLHTKLKFKNRINNRFKLYFGAECFATNFKEKYNDASSQGSTYVYDNNIAAAFAEADIFISKNLAFKTRVRSEYS</sequence>
<evidence type="ECO:0000256" key="2">
    <source>
        <dbReference type="ARBA" id="ARBA00023136"/>
    </source>
</evidence>